<reference evidence="3 4" key="1">
    <citation type="submission" date="2017-08" db="EMBL/GenBank/DDBJ databases">
        <title>Genomic and metabolic characterisation of spoilage-associated Pseudomonas species.</title>
        <authorList>
            <person name="Stanborough T."/>
            <person name="Fegan N."/>
            <person name="Powell S.M."/>
            <person name="Singh T."/>
            <person name="Tamplin M.L."/>
            <person name="Chandry P.S."/>
        </authorList>
    </citation>
    <scope>NUCLEOTIDE SEQUENCE [LARGE SCALE GENOMIC DNA]</scope>
    <source>
        <strain evidence="3 4">L1814</strain>
    </source>
</reference>
<dbReference type="Gene3D" id="1.10.1200.20">
    <property type="entry name" value="Colicin E immunity protein"/>
    <property type="match status" value="1"/>
</dbReference>
<evidence type="ECO:0000256" key="2">
    <source>
        <dbReference type="ARBA" id="ARBA00023025"/>
    </source>
</evidence>
<dbReference type="Proteomes" id="UP000216897">
    <property type="component" value="Unassembled WGS sequence"/>
</dbReference>
<dbReference type="CDD" id="cd16363">
    <property type="entry name" value="Col_Im_like"/>
    <property type="match status" value="1"/>
</dbReference>
<name>A0ABX4GMA0_9PSED</name>
<sequence length="84" mass="9791">MKTQYEAYTEHELVKLFTDIWCINFLSEEEHSALVEHFLRITEHPDGLQLTVYIEAGIAKDPQDVIRIVNEWRLANGKPGYKTS</sequence>
<comment type="caution">
    <text evidence="3">The sequence shown here is derived from an EMBL/GenBank/DDBJ whole genome shotgun (WGS) entry which is preliminary data.</text>
</comment>
<evidence type="ECO:0008006" key="5">
    <source>
        <dbReference type="Google" id="ProtNLM"/>
    </source>
</evidence>
<dbReference type="GeneID" id="99011407"/>
<accession>A0ABX4GMA0</accession>
<comment type="similarity">
    <text evidence="1">Belongs to the colicins ColE2/ColE8/ColE9 and pyocins S1/S2 family.</text>
</comment>
<organism evidence="3 4">
    <name type="scientific">Pseudomonas lundensis</name>
    <dbReference type="NCBI Taxonomy" id="86185"/>
    <lineage>
        <taxon>Bacteria</taxon>
        <taxon>Pseudomonadati</taxon>
        <taxon>Pseudomonadota</taxon>
        <taxon>Gammaproteobacteria</taxon>
        <taxon>Pseudomonadales</taxon>
        <taxon>Pseudomonadaceae</taxon>
        <taxon>Pseudomonas</taxon>
    </lineage>
</organism>
<protein>
    <recommendedName>
        <fullName evidence="5">Bacteriocin immunity protein</fullName>
    </recommendedName>
</protein>
<evidence type="ECO:0000313" key="4">
    <source>
        <dbReference type="Proteomes" id="UP000216897"/>
    </source>
</evidence>
<dbReference type="InterPro" id="IPR035900">
    <property type="entry name" value="Colicin_E_sf"/>
</dbReference>
<gene>
    <name evidence="3" type="ORF">CJF38_10750</name>
</gene>
<dbReference type="RefSeq" id="WP_080960265.1">
    <property type="nucleotide sequence ID" value="NZ_CP062158.2"/>
</dbReference>
<proteinExistence type="inferred from homology"/>
<evidence type="ECO:0000256" key="1">
    <source>
        <dbReference type="ARBA" id="ARBA00009346"/>
    </source>
</evidence>
<dbReference type="InterPro" id="IPR000290">
    <property type="entry name" value="Colicin_pyocin"/>
</dbReference>
<evidence type="ECO:0000313" key="3">
    <source>
        <dbReference type="EMBL" id="OZY55227.1"/>
    </source>
</evidence>
<dbReference type="EMBL" id="NQKG01000008">
    <property type="protein sequence ID" value="OZY55227.1"/>
    <property type="molecule type" value="Genomic_DNA"/>
</dbReference>
<dbReference type="SUPFAM" id="SSF47345">
    <property type="entry name" value="Colicin E immunity proteins"/>
    <property type="match status" value="1"/>
</dbReference>
<keyword evidence="2" id="KW-0079">Bacteriocin immunity</keyword>
<dbReference type="Pfam" id="PF01320">
    <property type="entry name" value="Colicin_Pyocin"/>
    <property type="match status" value="1"/>
</dbReference>
<keyword evidence="4" id="KW-1185">Reference proteome</keyword>
<dbReference type="PRINTS" id="PR01299">
    <property type="entry name" value="PYOCIN"/>
</dbReference>